<comment type="caution">
    <text evidence="4">The sequence shown here is derived from an EMBL/GenBank/DDBJ whole genome shotgun (WGS) entry which is preliminary data.</text>
</comment>
<dbReference type="InterPro" id="IPR016181">
    <property type="entry name" value="Acyl_CoA_acyltransferase"/>
</dbReference>
<dbReference type="Proteomes" id="UP000054396">
    <property type="component" value="Unassembled WGS sequence"/>
</dbReference>
<name>A0A0W7WIS2_9RHOB</name>
<dbReference type="EMBL" id="LPXO01000006">
    <property type="protein sequence ID" value="KUF10457.1"/>
    <property type="molecule type" value="Genomic_DNA"/>
</dbReference>
<evidence type="ECO:0000259" key="3">
    <source>
        <dbReference type="PROSITE" id="PS51186"/>
    </source>
</evidence>
<evidence type="ECO:0000313" key="5">
    <source>
        <dbReference type="Proteomes" id="UP000054396"/>
    </source>
</evidence>
<dbReference type="AlphaFoldDB" id="A0A0W7WIS2"/>
<dbReference type="PANTHER" id="PTHR43877">
    <property type="entry name" value="AMINOALKYLPHOSPHONATE N-ACETYLTRANSFERASE-RELATED-RELATED"/>
    <property type="match status" value="1"/>
</dbReference>
<accession>A0A0W7WIS2</accession>
<gene>
    <name evidence="4" type="ORF">AVJ23_11240</name>
</gene>
<evidence type="ECO:0000256" key="2">
    <source>
        <dbReference type="ARBA" id="ARBA00023315"/>
    </source>
</evidence>
<dbReference type="GO" id="GO:0016747">
    <property type="term" value="F:acyltransferase activity, transferring groups other than amino-acyl groups"/>
    <property type="evidence" value="ECO:0007669"/>
    <property type="project" value="InterPro"/>
</dbReference>
<protein>
    <recommendedName>
        <fullName evidence="3">N-acetyltransferase domain-containing protein</fullName>
    </recommendedName>
</protein>
<dbReference type="Gene3D" id="3.40.630.30">
    <property type="match status" value="1"/>
</dbReference>
<dbReference type="SUPFAM" id="SSF55729">
    <property type="entry name" value="Acyl-CoA N-acyltransferases (Nat)"/>
    <property type="match status" value="1"/>
</dbReference>
<evidence type="ECO:0000313" key="4">
    <source>
        <dbReference type="EMBL" id="KUF10457.1"/>
    </source>
</evidence>
<dbReference type="Pfam" id="PF00583">
    <property type="entry name" value="Acetyltransf_1"/>
    <property type="match status" value="1"/>
</dbReference>
<dbReference type="STRING" id="1685382.AVJ23_11240"/>
<dbReference type="CDD" id="cd04301">
    <property type="entry name" value="NAT_SF"/>
    <property type="match status" value="1"/>
</dbReference>
<organism evidence="4 5">
    <name type="scientific">Pseudoponticoccus marisrubri</name>
    <dbReference type="NCBI Taxonomy" id="1685382"/>
    <lineage>
        <taxon>Bacteria</taxon>
        <taxon>Pseudomonadati</taxon>
        <taxon>Pseudomonadota</taxon>
        <taxon>Alphaproteobacteria</taxon>
        <taxon>Rhodobacterales</taxon>
        <taxon>Roseobacteraceae</taxon>
        <taxon>Pseudoponticoccus</taxon>
    </lineage>
</organism>
<dbReference type="InterPro" id="IPR050832">
    <property type="entry name" value="Bact_Acetyltransf"/>
</dbReference>
<keyword evidence="2" id="KW-0012">Acyltransferase</keyword>
<proteinExistence type="predicted"/>
<keyword evidence="5" id="KW-1185">Reference proteome</keyword>
<dbReference type="PROSITE" id="PS51186">
    <property type="entry name" value="GNAT"/>
    <property type="match status" value="1"/>
</dbReference>
<dbReference type="PANTHER" id="PTHR43877:SF2">
    <property type="entry name" value="AMINOALKYLPHOSPHONATE N-ACETYLTRANSFERASE-RELATED"/>
    <property type="match status" value="1"/>
</dbReference>
<sequence length="166" mass="18521">MPETRPDHARMSALLHDYYVDIVAGLVALGGPDVPPAVPVQDFWDHVDDFLPPRGRICIGVAPDGRWLGCGTLSALPGARGELKRLFVRPEARGTGLGRALVERRLDEARAMGLKTILVDTLRHTAAMQALYRSLGFREIDRYPESSTANTFPELRPHMLYFRMDL</sequence>
<keyword evidence="1" id="KW-0808">Transferase</keyword>
<feature type="domain" description="N-acetyltransferase" evidence="3">
    <location>
        <begin position="13"/>
        <end position="166"/>
    </location>
</feature>
<dbReference type="InterPro" id="IPR000182">
    <property type="entry name" value="GNAT_dom"/>
</dbReference>
<reference evidence="4 5" key="1">
    <citation type="submission" date="2015-12" db="EMBL/GenBank/DDBJ databases">
        <authorList>
            <person name="Shamseldin A."/>
            <person name="Moawad H."/>
            <person name="Abd El-Rahim W.M."/>
            <person name="Sadowsky M.J."/>
        </authorList>
    </citation>
    <scope>NUCLEOTIDE SEQUENCE [LARGE SCALE GENOMIC DNA]</scope>
    <source>
        <strain evidence="4 5">SJ5A-1</strain>
    </source>
</reference>
<evidence type="ECO:0000256" key="1">
    <source>
        <dbReference type="ARBA" id="ARBA00022679"/>
    </source>
</evidence>